<dbReference type="EMBL" id="BAABUK010000018">
    <property type="protein sequence ID" value="GAA5813762.1"/>
    <property type="molecule type" value="Genomic_DNA"/>
</dbReference>
<comment type="caution">
    <text evidence="1">The sequence shown here is derived from an EMBL/GenBank/DDBJ whole genome shotgun (WGS) entry which is preliminary data.</text>
</comment>
<evidence type="ECO:0000313" key="2">
    <source>
        <dbReference type="Proteomes" id="UP001473302"/>
    </source>
</evidence>
<proteinExistence type="predicted"/>
<keyword evidence="2" id="KW-1185">Reference proteome</keyword>
<accession>A0ABP9Z3W0</accession>
<reference evidence="1 2" key="1">
    <citation type="submission" date="2024-04" db="EMBL/GenBank/DDBJ databases">
        <title>genome sequences of Mucor flavus KT1a and Helicostylum pulchrum KT1b strains isolated from the surface of a dry-aged beef.</title>
        <authorList>
            <person name="Toyotome T."/>
            <person name="Hosono M."/>
            <person name="Torimaru M."/>
            <person name="Fukuda K."/>
            <person name="Mikami N."/>
        </authorList>
    </citation>
    <scope>NUCLEOTIDE SEQUENCE [LARGE SCALE GENOMIC DNA]</scope>
    <source>
        <strain evidence="1 2">KT1a</strain>
    </source>
</reference>
<sequence>MENLKRKFPNTCPDCSSEVELHQINFDSAVEICNNLTCDFPFNRSCSGGLILEFPCSNLRYSKKNKTQLSSIANTVAVPTASDNDEISVKSAKETNSDIPESSSLIKQRDLTLPVGQGNEDMISAFIMDGQQEQVLTADQTIAKSEFINPNDCDPVITALLNFYSDITQAPAKTMEVQLPKNIALPPVTAARKSPITQTAPSMSLEAIESLLNDTDNIIPAYDSVDCSSPSSITTPKDPSALSWFEDLDALFGVDMAQSKFNPLQVDNEFDSFLGI</sequence>
<dbReference type="Proteomes" id="UP001473302">
    <property type="component" value="Unassembled WGS sequence"/>
</dbReference>
<name>A0ABP9Z3W0_9FUNG</name>
<evidence type="ECO:0000313" key="1">
    <source>
        <dbReference type="EMBL" id="GAA5813762.1"/>
    </source>
</evidence>
<organism evidence="1 2">
    <name type="scientific">Mucor flavus</name>
    <dbReference type="NCBI Taxonomy" id="439312"/>
    <lineage>
        <taxon>Eukaryota</taxon>
        <taxon>Fungi</taxon>
        <taxon>Fungi incertae sedis</taxon>
        <taxon>Mucoromycota</taxon>
        <taxon>Mucoromycotina</taxon>
        <taxon>Mucoromycetes</taxon>
        <taxon>Mucorales</taxon>
        <taxon>Mucorineae</taxon>
        <taxon>Mucoraceae</taxon>
        <taxon>Mucor</taxon>
    </lineage>
</organism>
<gene>
    <name evidence="1" type="ORF">MFLAVUS_007249</name>
</gene>
<protein>
    <submittedName>
        <fullName evidence="1">Uncharacterized protein</fullName>
    </submittedName>
</protein>